<keyword evidence="1" id="KW-0378">Hydrolase</keyword>
<dbReference type="Proteomes" id="UP000577362">
    <property type="component" value="Unassembled WGS sequence"/>
</dbReference>
<dbReference type="InterPro" id="IPR015330">
    <property type="entry name" value="DNA_primase/pol_bifunc_N"/>
</dbReference>
<dbReference type="AlphaFoldDB" id="A0A840BX27"/>
<dbReference type="SMART" id="SM00943">
    <property type="entry name" value="Prim-Pol"/>
    <property type="match status" value="1"/>
</dbReference>
<gene>
    <name evidence="3" type="ORF">GGR16_002638</name>
</gene>
<dbReference type="InterPro" id="IPR027417">
    <property type="entry name" value="P-loop_NTPase"/>
</dbReference>
<dbReference type="Pfam" id="PF13481">
    <property type="entry name" value="AAA_25"/>
    <property type="match status" value="1"/>
</dbReference>
<dbReference type="SUPFAM" id="SSF56747">
    <property type="entry name" value="Prim-pol domain"/>
    <property type="match status" value="1"/>
</dbReference>
<reference evidence="3 4" key="1">
    <citation type="submission" date="2020-08" db="EMBL/GenBank/DDBJ databases">
        <title>Genomic Encyclopedia of Type Strains, Phase IV (KMG-IV): sequencing the most valuable type-strain genomes for metagenomic binning, comparative biology and taxonomic classification.</title>
        <authorList>
            <person name="Goeker M."/>
        </authorList>
    </citation>
    <scope>NUCLEOTIDE SEQUENCE [LARGE SCALE GENOMIC DNA]</scope>
    <source>
        <strain evidence="3 4">DSM 103737</strain>
    </source>
</reference>
<dbReference type="InterPro" id="IPR051620">
    <property type="entry name" value="ORF904-like_C"/>
</dbReference>
<comment type="caution">
    <text evidence="3">The sequence shown here is derived from an EMBL/GenBank/DDBJ whole genome shotgun (WGS) entry which is preliminary data.</text>
</comment>
<dbReference type="GO" id="GO:0016787">
    <property type="term" value="F:hydrolase activity"/>
    <property type="evidence" value="ECO:0007669"/>
    <property type="project" value="UniProtKB-KW"/>
</dbReference>
<dbReference type="Gene3D" id="3.40.50.300">
    <property type="entry name" value="P-loop containing nucleotide triphosphate hydrolases"/>
    <property type="match status" value="1"/>
</dbReference>
<dbReference type="Pfam" id="PF09250">
    <property type="entry name" value="Prim-Pol"/>
    <property type="match status" value="1"/>
</dbReference>
<dbReference type="EMBL" id="JACIEN010000003">
    <property type="protein sequence ID" value="MBB4017604.1"/>
    <property type="molecule type" value="Genomic_DNA"/>
</dbReference>
<evidence type="ECO:0000256" key="1">
    <source>
        <dbReference type="ARBA" id="ARBA00022801"/>
    </source>
</evidence>
<sequence>MDDKLSAALDIAGRGFRVFPLRERDKLPAISRFPTRATQDATQIREWWVDPAGLVQPNNIGIATGNGLLVLDIDQKPGKRGADSLDMLLMAYGELPATVEALTPSGGRHLYFRTPRDVANSQGDRGGIAAGIDVRCHHGYVVAPGSVTAAGSYEWAIGRSPKDLPIADAPDWLLSLCEAPRERKETDDTPLVDLDTDDAIRRAERWLAESAPIAIEGEGGDVTTYRVAARLKDFGISPPLAFEMLANQWNDRCRPPWQPDELMRKVDNAYAYGTSPPGVRTPQADFGPADYEPPPPAPKPYFTAEAFTGEPPERRWIVEDWIPAGTVTSIYGDGGLGKTLLAQQLIYASSTGRQWLGMDAAPRKCLAVFCEDDRDELHRRHAAIVGGLGYEFADGLANALIWPRVGEDNLLVTFDAAGKPTRTPFLRQLAKAVLDERVELLVLDTVADMFGGNESLRAQVNYFVKTVCGGLIKAAAQRGVELTVIILAHPSLAGMATGTGSSGSTAWNNAVRSRLYLTRPEDGRGDERILSRKKANYAAAGDDTAIRLRWDGGVLRPRDEGDNDWPAPHELAAVASVFGEAWEAGAPLSPHPQTRATGRFAPRVLHQRLGMDATEAARLVDDWLGKGILKYEECDKRSKLKGLRVVKSVDEIFAIVGVAEVAEVAPETSAELPQTEGNTS</sequence>
<feature type="domain" description="DNA primase/polymerase bifunctional N-terminal" evidence="2">
    <location>
        <begin position="8"/>
        <end position="173"/>
    </location>
</feature>
<dbReference type="PANTHER" id="PTHR35372:SF2">
    <property type="entry name" value="SF3 HELICASE DOMAIN-CONTAINING PROTEIN"/>
    <property type="match status" value="1"/>
</dbReference>
<dbReference type="PANTHER" id="PTHR35372">
    <property type="entry name" value="ATP BINDING PROTEIN-RELATED"/>
    <property type="match status" value="1"/>
</dbReference>
<evidence type="ECO:0000313" key="3">
    <source>
        <dbReference type="EMBL" id="MBB4017604.1"/>
    </source>
</evidence>
<proteinExistence type="predicted"/>
<dbReference type="RefSeq" id="WP_183316906.1">
    <property type="nucleotide sequence ID" value="NZ_JACIEN010000003.1"/>
</dbReference>
<dbReference type="CDD" id="cd04859">
    <property type="entry name" value="Prim_Pol"/>
    <property type="match status" value="1"/>
</dbReference>
<keyword evidence="4" id="KW-1185">Reference proteome</keyword>
<evidence type="ECO:0000259" key="2">
    <source>
        <dbReference type="SMART" id="SM00943"/>
    </source>
</evidence>
<name>A0A840BX27_9HYPH</name>
<evidence type="ECO:0000313" key="4">
    <source>
        <dbReference type="Proteomes" id="UP000577362"/>
    </source>
</evidence>
<organism evidence="3 4">
    <name type="scientific">Chelatococcus caeni</name>
    <dbReference type="NCBI Taxonomy" id="1348468"/>
    <lineage>
        <taxon>Bacteria</taxon>
        <taxon>Pseudomonadati</taxon>
        <taxon>Pseudomonadota</taxon>
        <taxon>Alphaproteobacteria</taxon>
        <taxon>Hyphomicrobiales</taxon>
        <taxon>Chelatococcaceae</taxon>
        <taxon>Chelatococcus</taxon>
    </lineage>
</organism>
<dbReference type="SUPFAM" id="SSF52540">
    <property type="entry name" value="P-loop containing nucleoside triphosphate hydrolases"/>
    <property type="match status" value="1"/>
</dbReference>
<accession>A0A840BX27</accession>
<protein>
    <recommendedName>
        <fullName evidence="2">DNA primase/polymerase bifunctional N-terminal domain-containing protein</fullName>
    </recommendedName>
</protein>